<dbReference type="Pfam" id="PF04472">
    <property type="entry name" value="SepF"/>
    <property type="match status" value="1"/>
</dbReference>
<evidence type="ECO:0000256" key="2">
    <source>
        <dbReference type="ARBA" id="ARBA00023210"/>
    </source>
</evidence>
<dbReference type="InterPro" id="IPR023052">
    <property type="entry name" value="Cell_div_SepF"/>
</dbReference>
<sequence>MVNLRSAARLFNDTYETETSGPVLVETPSLNMRIRTPRNFNDVQEYADALMNGDTLLISYVDLDEASSTRVADYLTGVCYTVGAKVELVTPQLVLYVPNTVGVERPGRRNY</sequence>
<accession>A0A644V607</accession>
<organism evidence="4">
    <name type="scientific">bioreactor metagenome</name>
    <dbReference type="NCBI Taxonomy" id="1076179"/>
    <lineage>
        <taxon>unclassified sequences</taxon>
        <taxon>metagenomes</taxon>
        <taxon>ecological metagenomes</taxon>
    </lineage>
</organism>
<dbReference type="EMBL" id="VSSQ01000227">
    <property type="protein sequence ID" value="MPL86766.1"/>
    <property type="molecule type" value="Genomic_DNA"/>
</dbReference>
<evidence type="ECO:0000313" key="4">
    <source>
        <dbReference type="EMBL" id="MPL86766.1"/>
    </source>
</evidence>
<keyword evidence="3" id="KW-0131">Cell cycle</keyword>
<dbReference type="InterPro" id="IPR007561">
    <property type="entry name" value="Cell_div_SepF/SepF-rel"/>
</dbReference>
<evidence type="ECO:0000256" key="1">
    <source>
        <dbReference type="ARBA" id="ARBA00022618"/>
    </source>
</evidence>
<gene>
    <name evidence="4" type="primary">sepF_5</name>
    <name evidence="4" type="ORF">SDC9_32753</name>
</gene>
<keyword evidence="2" id="KW-0717">Septation</keyword>
<protein>
    <submittedName>
        <fullName evidence="4">Cell division protein SepF</fullName>
    </submittedName>
</protein>
<dbReference type="Gene3D" id="3.30.110.150">
    <property type="entry name" value="SepF-like protein"/>
    <property type="match status" value="1"/>
</dbReference>
<name>A0A644V607_9ZZZZ</name>
<dbReference type="PANTHER" id="PTHR35798:SF1">
    <property type="entry name" value="CELL DIVISION PROTEIN SEPF"/>
    <property type="match status" value="1"/>
</dbReference>
<proteinExistence type="predicted"/>
<dbReference type="InterPro" id="IPR038594">
    <property type="entry name" value="SepF-like_sf"/>
</dbReference>
<reference evidence="4" key="1">
    <citation type="submission" date="2019-08" db="EMBL/GenBank/DDBJ databases">
        <authorList>
            <person name="Kucharzyk K."/>
            <person name="Murdoch R.W."/>
            <person name="Higgins S."/>
            <person name="Loffler F."/>
        </authorList>
    </citation>
    <scope>NUCLEOTIDE SEQUENCE</scope>
</reference>
<evidence type="ECO:0000256" key="3">
    <source>
        <dbReference type="ARBA" id="ARBA00023306"/>
    </source>
</evidence>
<comment type="caution">
    <text evidence="4">The sequence shown here is derived from an EMBL/GenBank/DDBJ whole genome shotgun (WGS) entry which is preliminary data.</text>
</comment>
<dbReference type="PANTHER" id="PTHR35798">
    <property type="entry name" value="CELL DIVISION PROTEIN SEPF"/>
    <property type="match status" value="1"/>
</dbReference>
<dbReference type="GO" id="GO:0000917">
    <property type="term" value="P:division septum assembly"/>
    <property type="evidence" value="ECO:0007669"/>
    <property type="project" value="UniProtKB-KW"/>
</dbReference>
<keyword evidence="1 4" id="KW-0132">Cell division</keyword>
<dbReference type="AlphaFoldDB" id="A0A644V607"/>